<dbReference type="EMBL" id="BMAW01028313">
    <property type="protein sequence ID" value="GFU06872.1"/>
    <property type="molecule type" value="Genomic_DNA"/>
</dbReference>
<proteinExistence type="predicted"/>
<feature type="compositionally biased region" description="Polar residues" evidence="1">
    <location>
        <begin position="59"/>
        <end position="75"/>
    </location>
</feature>
<comment type="caution">
    <text evidence="2">The sequence shown here is derived from an EMBL/GenBank/DDBJ whole genome shotgun (WGS) entry which is preliminary data.</text>
</comment>
<evidence type="ECO:0000313" key="3">
    <source>
        <dbReference type="Proteomes" id="UP000887013"/>
    </source>
</evidence>
<sequence>MNGVSRQSYCFVMLFCKETSELEEMLRHPSSEPVVVSARLGRSLDKSLGADERMNRYLNNSPVPSADFSDSQSIVRSDVHW</sequence>
<feature type="region of interest" description="Disordered" evidence="1">
    <location>
        <begin position="59"/>
        <end position="81"/>
    </location>
</feature>
<dbReference type="Proteomes" id="UP000887013">
    <property type="component" value="Unassembled WGS sequence"/>
</dbReference>
<accession>A0A8X6Q958</accession>
<keyword evidence="3" id="KW-1185">Reference proteome</keyword>
<evidence type="ECO:0000313" key="2">
    <source>
        <dbReference type="EMBL" id="GFU06872.1"/>
    </source>
</evidence>
<evidence type="ECO:0000256" key="1">
    <source>
        <dbReference type="SAM" id="MobiDB-lite"/>
    </source>
</evidence>
<organism evidence="2 3">
    <name type="scientific">Nephila pilipes</name>
    <name type="common">Giant wood spider</name>
    <name type="synonym">Nephila maculata</name>
    <dbReference type="NCBI Taxonomy" id="299642"/>
    <lineage>
        <taxon>Eukaryota</taxon>
        <taxon>Metazoa</taxon>
        <taxon>Ecdysozoa</taxon>
        <taxon>Arthropoda</taxon>
        <taxon>Chelicerata</taxon>
        <taxon>Arachnida</taxon>
        <taxon>Araneae</taxon>
        <taxon>Araneomorphae</taxon>
        <taxon>Entelegynae</taxon>
        <taxon>Araneoidea</taxon>
        <taxon>Nephilidae</taxon>
        <taxon>Nephila</taxon>
    </lineage>
</organism>
<gene>
    <name evidence="2" type="ORF">NPIL_425761</name>
</gene>
<dbReference type="AlphaFoldDB" id="A0A8X6Q958"/>
<name>A0A8X6Q958_NEPPI</name>
<protein>
    <submittedName>
        <fullName evidence="2">Uncharacterized protein</fullName>
    </submittedName>
</protein>
<reference evidence="2" key="1">
    <citation type="submission" date="2020-08" db="EMBL/GenBank/DDBJ databases">
        <title>Multicomponent nature underlies the extraordinary mechanical properties of spider dragline silk.</title>
        <authorList>
            <person name="Kono N."/>
            <person name="Nakamura H."/>
            <person name="Mori M."/>
            <person name="Yoshida Y."/>
            <person name="Ohtoshi R."/>
            <person name="Malay A.D."/>
            <person name="Moran D.A.P."/>
            <person name="Tomita M."/>
            <person name="Numata K."/>
            <person name="Arakawa K."/>
        </authorList>
    </citation>
    <scope>NUCLEOTIDE SEQUENCE</scope>
</reference>